<dbReference type="EMBL" id="LZHX01000059">
    <property type="protein sequence ID" value="OBF19619.1"/>
    <property type="molecule type" value="Genomic_DNA"/>
</dbReference>
<dbReference type="InterPro" id="IPR005828">
    <property type="entry name" value="MFS_sugar_transport-like"/>
</dbReference>
<feature type="transmembrane region" description="Helical" evidence="7">
    <location>
        <begin position="343"/>
        <end position="366"/>
    </location>
</feature>
<dbReference type="RefSeq" id="WP_064897090.1">
    <property type="nucleotide sequence ID" value="NZ_JAYXBT010000010.1"/>
</dbReference>
<protein>
    <submittedName>
        <fullName evidence="9">Metabolite transporter</fullName>
    </submittedName>
</protein>
<feature type="transmembrane region" description="Helical" evidence="7">
    <location>
        <begin position="56"/>
        <end position="74"/>
    </location>
</feature>
<dbReference type="PROSITE" id="PS50850">
    <property type="entry name" value="MFS"/>
    <property type="match status" value="1"/>
</dbReference>
<name>A0A1A1ZXE3_9MYCO</name>
<feature type="transmembrane region" description="Helical" evidence="7">
    <location>
        <begin position="173"/>
        <end position="191"/>
    </location>
</feature>
<evidence type="ECO:0000256" key="2">
    <source>
        <dbReference type="ARBA" id="ARBA00010992"/>
    </source>
</evidence>
<evidence type="ECO:0000256" key="1">
    <source>
        <dbReference type="ARBA" id="ARBA00004651"/>
    </source>
</evidence>
<gene>
    <name evidence="9" type="ORF">A5726_17345</name>
</gene>
<feature type="region of interest" description="Disordered" evidence="6">
    <location>
        <begin position="436"/>
        <end position="465"/>
    </location>
</feature>
<dbReference type="CDD" id="cd17316">
    <property type="entry name" value="MFS_SV2_like"/>
    <property type="match status" value="1"/>
</dbReference>
<dbReference type="PROSITE" id="PS00217">
    <property type="entry name" value="SUGAR_TRANSPORT_2"/>
    <property type="match status" value="1"/>
</dbReference>
<comment type="similarity">
    <text evidence="2">Belongs to the major facilitator superfamily. Sugar transporter (TC 2.A.1.1) family.</text>
</comment>
<feature type="transmembrane region" description="Helical" evidence="7">
    <location>
        <begin position="111"/>
        <end position="132"/>
    </location>
</feature>
<proteinExistence type="inferred from homology"/>
<feature type="transmembrane region" description="Helical" evidence="7">
    <location>
        <begin position="378"/>
        <end position="398"/>
    </location>
</feature>
<dbReference type="Pfam" id="PF00083">
    <property type="entry name" value="Sugar_tr"/>
    <property type="match status" value="1"/>
</dbReference>
<evidence type="ECO:0000256" key="6">
    <source>
        <dbReference type="SAM" id="MobiDB-lite"/>
    </source>
</evidence>
<comment type="caution">
    <text evidence="9">The sequence shown here is derived from an EMBL/GenBank/DDBJ whole genome shotgun (WGS) entry which is preliminary data.</text>
</comment>
<feature type="transmembrane region" description="Helical" evidence="7">
    <location>
        <begin position="144"/>
        <end position="167"/>
    </location>
</feature>
<dbReference type="PANTHER" id="PTHR48022:SF2">
    <property type="entry name" value="PLASTIDIC GLUCOSE TRANSPORTER 4"/>
    <property type="match status" value="1"/>
</dbReference>
<evidence type="ECO:0000256" key="7">
    <source>
        <dbReference type="SAM" id="Phobius"/>
    </source>
</evidence>
<dbReference type="InterPro" id="IPR050360">
    <property type="entry name" value="MFS_Sugar_Transporters"/>
</dbReference>
<dbReference type="GO" id="GO:0005886">
    <property type="term" value="C:plasma membrane"/>
    <property type="evidence" value="ECO:0007669"/>
    <property type="project" value="UniProtKB-SubCell"/>
</dbReference>
<feature type="transmembrane region" description="Helical" evidence="7">
    <location>
        <begin position="20"/>
        <end position="44"/>
    </location>
</feature>
<comment type="subcellular location">
    <subcellularLocation>
        <location evidence="1">Cell membrane</location>
        <topology evidence="1">Multi-pass membrane protein</topology>
    </subcellularLocation>
</comment>
<feature type="transmembrane region" description="Helical" evidence="7">
    <location>
        <begin position="320"/>
        <end position="337"/>
    </location>
</feature>
<organism evidence="9 10">
    <name type="scientific">Mycolicibacterium conceptionense</name>
    <dbReference type="NCBI Taxonomy" id="451644"/>
    <lineage>
        <taxon>Bacteria</taxon>
        <taxon>Bacillati</taxon>
        <taxon>Actinomycetota</taxon>
        <taxon>Actinomycetes</taxon>
        <taxon>Mycobacteriales</taxon>
        <taxon>Mycobacteriaceae</taxon>
        <taxon>Mycolicibacterium</taxon>
    </lineage>
</organism>
<evidence type="ECO:0000313" key="10">
    <source>
        <dbReference type="Proteomes" id="UP000093779"/>
    </source>
</evidence>
<sequence length="465" mass="49247">MTTTSFLDNAPLTRFHKRLLLQSAGGPFLDGYLLSIIGIALVGMTPELGMTTGQESLAGAAALIGIFVGGVAFGRITDRIGRQLMYTVDLSVLVGASALCVFVDAPWQVIALRFVIGIAIGADYPIATALLAEWLPAKKRGAMLGSLVVFWFVGATVATLVGFVIAASFGDHAWRYMLGSAIIPGIAILLMRIGTPESPRWLLSKGRVDEAKQVVRKAFGENLDLSGLENVETPAAQDLGFRGLMRGVYLRRTFFCGFFYLAAVTPLFAMYTFGPQILGSFGLGEGNLSNLGYSLISLLFLLGCLPALRWTESLGRRPLLIWSFVGMLIPMVVLGIAPAGPAFLIIGAFAFYAIASGGPNILEWSYPNEIFPTEIRATAMGVVTAVSRIGAAIGTFLLPIGLDHLGTGPTMMAAAALTLAGLVVSILMAPETRNRTLAEASSGDPAEQLSNTVVPEADSQPVSRP</sequence>
<reference evidence="9 10" key="1">
    <citation type="submission" date="2016-06" db="EMBL/GenBank/DDBJ databases">
        <authorList>
            <person name="Kjaerup R.B."/>
            <person name="Dalgaard T.S."/>
            <person name="Juul-Madsen H.R."/>
        </authorList>
    </citation>
    <scope>NUCLEOTIDE SEQUENCE [LARGE SCALE GENOMIC DNA]</scope>
    <source>
        <strain evidence="9 10">ACS1953</strain>
    </source>
</reference>
<feature type="transmembrane region" description="Helical" evidence="7">
    <location>
        <begin position="86"/>
        <end position="105"/>
    </location>
</feature>
<feature type="transmembrane region" description="Helical" evidence="7">
    <location>
        <begin position="291"/>
        <end position="308"/>
    </location>
</feature>
<keyword evidence="4 7" id="KW-1133">Transmembrane helix</keyword>
<evidence type="ECO:0000256" key="5">
    <source>
        <dbReference type="ARBA" id="ARBA00023136"/>
    </source>
</evidence>
<dbReference type="Proteomes" id="UP000093779">
    <property type="component" value="Unassembled WGS sequence"/>
</dbReference>
<dbReference type="GO" id="GO:0005351">
    <property type="term" value="F:carbohydrate:proton symporter activity"/>
    <property type="evidence" value="ECO:0007669"/>
    <property type="project" value="TreeGrafter"/>
</dbReference>
<feature type="domain" description="Major facilitator superfamily (MFS) profile" evidence="8">
    <location>
        <begin position="19"/>
        <end position="433"/>
    </location>
</feature>
<evidence type="ECO:0000256" key="4">
    <source>
        <dbReference type="ARBA" id="ARBA00022989"/>
    </source>
</evidence>
<keyword evidence="5 7" id="KW-0472">Membrane</keyword>
<dbReference type="PANTHER" id="PTHR48022">
    <property type="entry name" value="PLASTIDIC GLUCOSE TRANSPORTER 4"/>
    <property type="match status" value="1"/>
</dbReference>
<feature type="transmembrane region" description="Helical" evidence="7">
    <location>
        <begin position="249"/>
        <end position="271"/>
    </location>
</feature>
<feature type="transmembrane region" description="Helical" evidence="7">
    <location>
        <begin position="410"/>
        <end position="429"/>
    </location>
</feature>
<evidence type="ECO:0000259" key="8">
    <source>
        <dbReference type="PROSITE" id="PS50850"/>
    </source>
</evidence>
<dbReference type="AlphaFoldDB" id="A0A1A1ZXE3"/>
<dbReference type="InterPro" id="IPR036259">
    <property type="entry name" value="MFS_trans_sf"/>
</dbReference>
<dbReference type="InterPro" id="IPR005829">
    <property type="entry name" value="Sugar_transporter_CS"/>
</dbReference>
<accession>A0A1A1ZXE3</accession>
<evidence type="ECO:0000313" key="9">
    <source>
        <dbReference type="EMBL" id="OBF19619.1"/>
    </source>
</evidence>
<evidence type="ECO:0000256" key="3">
    <source>
        <dbReference type="ARBA" id="ARBA00022692"/>
    </source>
</evidence>
<dbReference type="Gene3D" id="1.20.1250.20">
    <property type="entry name" value="MFS general substrate transporter like domains"/>
    <property type="match status" value="1"/>
</dbReference>
<dbReference type="InterPro" id="IPR020846">
    <property type="entry name" value="MFS_dom"/>
</dbReference>
<keyword evidence="3 7" id="KW-0812">Transmembrane</keyword>
<dbReference type="SUPFAM" id="SSF103473">
    <property type="entry name" value="MFS general substrate transporter"/>
    <property type="match status" value="1"/>
</dbReference>